<feature type="binding site" evidence="5">
    <location>
        <position position="69"/>
    </location>
    <ligand>
        <name>isopentenyl diphosphate</name>
        <dbReference type="ChEBI" id="CHEBI:128769"/>
    </ligand>
</feature>
<dbReference type="NCBIfam" id="TIGR00216">
    <property type="entry name" value="ispH_lytB"/>
    <property type="match status" value="1"/>
</dbReference>
<dbReference type="GO" id="GO:0016114">
    <property type="term" value="P:terpenoid biosynthetic process"/>
    <property type="evidence" value="ECO:0007669"/>
    <property type="project" value="UniProtKB-UniRule"/>
</dbReference>
<keyword evidence="5" id="KW-0414">Isoprene biosynthesis</keyword>
<comment type="pathway">
    <text evidence="5">Isoprenoid biosynthesis; isopentenyl diphosphate biosynthesis via DXP pathway; isopentenyl diphosphate from 1-deoxy-D-xylulose 5-phosphate: step 6/6.</text>
</comment>
<feature type="binding site" evidence="5">
    <location>
        <position position="217"/>
    </location>
    <ligand>
        <name>isopentenyl diphosphate</name>
        <dbReference type="ChEBI" id="CHEBI:128769"/>
    </ligand>
</feature>
<comment type="catalytic activity">
    <reaction evidence="5">
        <text>isopentenyl diphosphate + 2 oxidized [2Fe-2S]-[ferredoxin] + H2O = (2E)-4-hydroxy-3-methylbut-2-enyl diphosphate + 2 reduced [2Fe-2S]-[ferredoxin] + 2 H(+)</text>
        <dbReference type="Rhea" id="RHEA:24488"/>
        <dbReference type="Rhea" id="RHEA-COMP:10000"/>
        <dbReference type="Rhea" id="RHEA-COMP:10001"/>
        <dbReference type="ChEBI" id="CHEBI:15377"/>
        <dbReference type="ChEBI" id="CHEBI:15378"/>
        <dbReference type="ChEBI" id="CHEBI:33737"/>
        <dbReference type="ChEBI" id="CHEBI:33738"/>
        <dbReference type="ChEBI" id="CHEBI:128753"/>
        <dbReference type="ChEBI" id="CHEBI:128769"/>
        <dbReference type="EC" id="1.17.7.4"/>
    </reaction>
</comment>
<feature type="binding site" evidence="5">
    <location>
        <position position="119"/>
    </location>
    <ligand>
        <name>isopentenyl diphosphate</name>
        <dbReference type="ChEBI" id="CHEBI:128769"/>
    </ligand>
</feature>
<keyword evidence="1 5" id="KW-0004">4Fe-4S</keyword>
<keyword evidence="5" id="KW-0560">Oxidoreductase</keyword>
<dbReference type="EMBL" id="MEUJ01000004">
    <property type="protein sequence ID" value="OGC40242.1"/>
    <property type="molecule type" value="Genomic_DNA"/>
</dbReference>
<feature type="binding site" evidence="5">
    <location>
        <position position="217"/>
    </location>
    <ligand>
        <name>(2E)-4-hydroxy-3-methylbut-2-enyl diphosphate</name>
        <dbReference type="ChEBI" id="CHEBI:128753"/>
    </ligand>
</feature>
<dbReference type="GO" id="GO:0051539">
    <property type="term" value="F:4 iron, 4 sulfur cluster binding"/>
    <property type="evidence" value="ECO:0007669"/>
    <property type="project" value="UniProtKB-UniRule"/>
</dbReference>
<feature type="binding site" evidence="5">
    <location>
        <position position="187"/>
    </location>
    <ligand>
        <name>[4Fe-4S] cluster</name>
        <dbReference type="ChEBI" id="CHEBI:49883"/>
    </ligand>
</feature>
<dbReference type="CDD" id="cd13944">
    <property type="entry name" value="lytB_ispH"/>
    <property type="match status" value="1"/>
</dbReference>
<dbReference type="Proteomes" id="UP000179242">
    <property type="component" value="Unassembled WGS sequence"/>
</dbReference>
<feature type="binding site" evidence="5">
    <location>
        <position position="215"/>
    </location>
    <ligand>
        <name>(2E)-4-hydroxy-3-methylbut-2-enyl diphosphate</name>
        <dbReference type="ChEBI" id="CHEBI:128753"/>
    </ligand>
</feature>
<feature type="binding site" evidence="5">
    <location>
        <position position="217"/>
    </location>
    <ligand>
        <name>dimethylallyl diphosphate</name>
        <dbReference type="ChEBI" id="CHEBI:57623"/>
    </ligand>
</feature>
<dbReference type="HAMAP" id="MF_00191">
    <property type="entry name" value="IspH"/>
    <property type="match status" value="1"/>
</dbReference>
<feature type="binding site" evidence="5">
    <location>
        <position position="159"/>
    </location>
    <ligand>
        <name>(2E)-4-hydroxy-3-methylbut-2-enyl diphosphate</name>
        <dbReference type="ChEBI" id="CHEBI:128753"/>
    </ligand>
</feature>
<dbReference type="PANTHER" id="PTHR30426">
    <property type="entry name" value="4-HYDROXY-3-METHYLBUT-2-ENYL DIPHOSPHATE REDUCTASE"/>
    <property type="match status" value="1"/>
</dbReference>
<reference evidence="6 7" key="1">
    <citation type="journal article" date="2016" name="Nat. Commun.">
        <title>Thousands of microbial genomes shed light on interconnected biogeochemical processes in an aquifer system.</title>
        <authorList>
            <person name="Anantharaman K."/>
            <person name="Brown C.T."/>
            <person name="Hug L.A."/>
            <person name="Sharon I."/>
            <person name="Castelle C.J."/>
            <person name="Probst A.J."/>
            <person name="Thomas B.C."/>
            <person name="Singh A."/>
            <person name="Wilkins M.J."/>
            <person name="Karaoz U."/>
            <person name="Brodie E.L."/>
            <person name="Williams K.H."/>
            <person name="Hubbard S.S."/>
            <person name="Banfield J.F."/>
        </authorList>
    </citation>
    <scope>NUCLEOTIDE SEQUENCE [LARGE SCALE GENOMIC DNA]</scope>
</reference>
<comment type="cofactor">
    <cofactor evidence="5">
        <name>[4Fe-4S] cluster</name>
        <dbReference type="ChEBI" id="CHEBI:49883"/>
    </cofactor>
    <text evidence="5">Binds 1 [4Fe-4S] cluster per subunit.</text>
</comment>
<feature type="binding site" evidence="5">
    <location>
        <position position="12"/>
    </location>
    <ligand>
        <name>[4Fe-4S] cluster</name>
        <dbReference type="ChEBI" id="CHEBI:49883"/>
    </ligand>
</feature>
<dbReference type="GO" id="GO:0046872">
    <property type="term" value="F:metal ion binding"/>
    <property type="evidence" value="ECO:0007669"/>
    <property type="project" value="UniProtKB-KW"/>
</dbReference>
<feature type="binding site" evidence="5">
    <location>
        <position position="261"/>
    </location>
    <ligand>
        <name>dimethylallyl diphosphate</name>
        <dbReference type="ChEBI" id="CHEBI:57623"/>
    </ligand>
</feature>
<feature type="binding site" evidence="5">
    <location>
        <position position="69"/>
    </location>
    <ligand>
        <name>(2E)-4-hydroxy-3-methylbut-2-enyl diphosphate</name>
        <dbReference type="ChEBI" id="CHEBI:128753"/>
    </ligand>
</feature>
<feature type="binding site" evidence="5">
    <location>
        <position position="215"/>
    </location>
    <ligand>
        <name>isopentenyl diphosphate</name>
        <dbReference type="ChEBI" id="CHEBI:128769"/>
    </ligand>
</feature>
<feature type="active site" description="Proton donor" evidence="5">
    <location>
        <position position="121"/>
    </location>
</feature>
<gene>
    <name evidence="5" type="primary">ispH</name>
    <name evidence="6" type="ORF">A2438_03050</name>
</gene>
<feature type="binding site" evidence="5">
    <location>
        <position position="36"/>
    </location>
    <ligand>
        <name>(2E)-4-hydroxy-3-methylbut-2-enyl diphosphate</name>
        <dbReference type="ChEBI" id="CHEBI:128753"/>
    </ligand>
</feature>
<dbReference type="PANTHER" id="PTHR30426:SF0">
    <property type="entry name" value="4-HYDROXY-3-METHYLBUT-2-ENYL DIPHOSPHATE REDUCTASE"/>
    <property type="match status" value="1"/>
</dbReference>
<feature type="binding site" evidence="5">
    <location>
        <position position="215"/>
    </location>
    <ligand>
        <name>dimethylallyl diphosphate</name>
        <dbReference type="ChEBI" id="CHEBI:57623"/>
    </ligand>
</feature>
<feature type="binding site" evidence="5">
    <location>
        <position position="36"/>
    </location>
    <ligand>
        <name>isopentenyl diphosphate</name>
        <dbReference type="ChEBI" id="CHEBI:128769"/>
    </ligand>
</feature>
<proteinExistence type="inferred from homology"/>
<protein>
    <recommendedName>
        <fullName evidence="5">4-hydroxy-3-methylbut-2-enyl diphosphate reductase</fullName>
        <shortName evidence="5">HMBPP reductase</shortName>
        <ecNumber evidence="5">1.17.7.4</ecNumber>
    </recommendedName>
</protein>
<comment type="catalytic activity">
    <reaction evidence="5">
        <text>dimethylallyl diphosphate + 2 oxidized [2Fe-2S]-[ferredoxin] + H2O = (2E)-4-hydroxy-3-methylbut-2-enyl diphosphate + 2 reduced [2Fe-2S]-[ferredoxin] + 2 H(+)</text>
        <dbReference type="Rhea" id="RHEA:24825"/>
        <dbReference type="Rhea" id="RHEA-COMP:10000"/>
        <dbReference type="Rhea" id="RHEA-COMP:10001"/>
        <dbReference type="ChEBI" id="CHEBI:15377"/>
        <dbReference type="ChEBI" id="CHEBI:15378"/>
        <dbReference type="ChEBI" id="CHEBI:33737"/>
        <dbReference type="ChEBI" id="CHEBI:33738"/>
        <dbReference type="ChEBI" id="CHEBI:57623"/>
        <dbReference type="ChEBI" id="CHEBI:128753"/>
        <dbReference type="EC" id="1.17.7.4"/>
    </reaction>
</comment>
<comment type="caution">
    <text evidence="6">The sequence shown here is derived from an EMBL/GenBank/DDBJ whole genome shotgun (WGS) entry which is preliminary data.</text>
</comment>
<comment type="function">
    <text evidence="5">Catalyzes the conversion of 1-hydroxy-2-methyl-2-(E)-butenyl 4-diphosphate (HMBPP) into a mixture of isopentenyl diphosphate (IPP) and dimethylallyl diphosphate (DMAPP). Acts in the terminal step of the DOXP/MEP pathway for isoprenoid precursor biosynthesis.</text>
</comment>
<feature type="binding site" evidence="5">
    <location>
        <position position="91"/>
    </location>
    <ligand>
        <name>[4Fe-4S] cluster</name>
        <dbReference type="ChEBI" id="CHEBI:49883"/>
    </ligand>
</feature>
<feature type="binding site" evidence="5">
    <location>
        <position position="69"/>
    </location>
    <ligand>
        <name>dimethylallyl diphosphate</name>
        <dbReference type="ChEBI" id="CHEBI:57623"/>
    </ligand>
</feature>
<dbReference type="InterPro" id="IPR003451">
    <property type="entry name" value="LytB/IspH"/>
</dbReference>
<dbReference type="UniPathway" id="UPA00056">
    <property type="reaction ID" value="UER00097"/>
</dbReference>
<dbReference type="GO" id="GO:0051745">
    <property type="term" value="F:4-hydroxy-3-methylbut-2-enyl diphosphate reductase activity"/>
    <property type="evidence" value="ECO:0007669"/>
    <property type="project" value="UniProtKB-UniRule"/>
</dbReference>
<evidence type="ECO:0000313" key="7">
    <source>
        <dbReference type="Proteomes" id="UP000179242"/>
    </source>
</evidence>
<evidence type="ECO:0000256" key="1">
    <source>
        <dbReference type="ARBA" id="ARBA00022485"/>
    </source>
</evidence>
<keyword evidence="3 5" id="KW-0408">Iron</keyword>
<feature type="binding site" evidence="5">
    <location>
        <position position="36"/>
    </location>
    <ligand>
        <name>dimethylallyl diphosphate</name>
        <dbReference type="ChEBI" id="CHEBI:57623"/>
    </ligand>
</feature>
<comment type="pathway">
    <text evidence="5">Isoprenoid biosynthesis; dimethylallyl diphosphate biosynthesis; dimethylallyl diphosphate from (2E)-4-hydroxy-3-methylbutenyl diphosphate: step 1/1.</text>
</comment>
<keyword evidence="4 5" id="KW-0411">Iron-sulfur</keyword>
<dbReference type="GO" id="GO:0050992">
    <property type="term" value="P:dimethylallyl diphosphate biosynthetic process"/>
    <property type="evidence" value="ECO:0007669"/>
    <property type="project" value="UniProtKB-UniRule"/>
</dbReference>
<evidence type="ECO:0000256" key="5">
    <source>
        <dbReference type="HAMAP-Rule" id="MF_00191"/>
    </source>
</evidence>
<feature type="binding site" evidence="5">
    <location>
        <position position="119"/>
    </location>
    <ligand>
        <name>dimethylallyl diphosphate</name>
        <dbReference type="ChEBI" id="CHEBI:57623"/>
    </ligand>
</feature>
<dbReference type="Gene3D" id="3.40.1010.20">
    <property type="entry name" value="4-hydroxy-3-methylbut-2-enyl diphosphate reductase, catalytic domain"/>
    <property type="match status" value="2"/>
</dbReference>
<dbReference type="Gene3D" id="3.40.50.11270">
    <property type="match status" value="1"/>
</dbReference>
<evidence type="ECO:0000256" key="4">
    <source>
        <dbReference type="ARBA" id="ARBA00023014"/>
    </source>
</evidence>
<dbReference type="GO" id="GO:0019288">
    <property type="term" value="P:isopentenyl diphosphate biosynthetic process, methylerythritol 4-phosphate pathway"/>
    <property type="evidence" value="ECO:0007669"/>
    <property type="project" value="UniProtKB-UniRule"/>
</dbReference>
<feature type="binding site" evidence="5">
    <location>
        <position position="119"/>
    </location>
    <ligand>
        <name>(2E)-4-hydroxy-3-methylbut-2-enyl diphosphate</name>
        <dbReference type="ChEBI" id="CHEBI:128753"/>
    </ligand>
</feature>
<evidence type="ECO:0000256" key="3">
    <source>
        <dbReference type="ARBA" id="ARBA00023004"/>
    </source>
</evidence>
<accession>A0A1F4U5N6</accession>
<comment type="similarity">
    <text evidence="5">Belongs to the IspH family.</text>
</comment>
<feature type="binding site" evidence="5">
    <location>
        <position position="261"/>
    </location>
    <ligand>
        <name>isopentenyl diphosphate</name>
        <dbReference type="ChEBI" id="CHEBI:128769"/>
    </ligand>
</feature>
<dbReference type="EC" id="1.17.7.4" evidence="5"/>
<evidence type="ECO:0000313" key="6">
    <source>
        <dbReference type="EMBL" id="OGC40242.1"/>
    </source>
</evidence>
<dbReference type="AlphaFoldDB" id="A0A1F4U5N6"/>
<dbReference type="UniPathway" id="UPA00059">
    <property type="reaction ID" value="UER00105"/>
</dbReference>
<evidence type="ECO:0000256" key="2">
    <source>
        <dbReference type="ARBA" id="ARBA00022723"/>
    </source>
</evidence>
<keyword evidence="2 5" id="KW-0479">Metal-binding</keyword>
<organism evidence="6 7">
    <name type="scientific">candidate division WOR-1 bacterium RIFOXYC2_FULL_46_14</name>
    <dbReference type="NCBI Taxonomy" id="1802587"/>
    <lineage>
        <taxon>Bacteria</taxon>
        <taxon>Bacillati</taxon>
        <taxon>Saganbacteria</taxon>
    </lineage>
</organism>
<name>A0A1F4U5N6_UNCSA</name>
<feature type="binding site" evidence="5">
    <location>
        <position position="261"/>
    </location>
    <ligand>
        <name>(2E)-4-hydroxy-3-methylbut-2-enyl diphosphate</name>
        <dbReference type="ChEBI" id="CHEBI:128753"/>
    </ligand>
</feature>
<dbReference type="Pfam" id="PF02401">
    <property type="entry name" value="LYTB"/>
    <property type="match status" value="1"/>
</dbReference>
<sequence length="277" mass="30783">MQIFIADSSGFCEGVSAAYNKAKEHRDIYMLGNLVHNTQVVEKLKQQGIKVIKDINEIKDGETLLISAHGVPPSVYEEAKKKKLKIIDTTCSWVKRAQKLAQEMVEKGYQLIIIGDKNHPEVKGILGWSEGKGIVVSSKDEGENIFSRLQDKVGVVAQTTQSEENFNEIVKYLQGKVKDLIVHKTICGATQKRQKAAIDLAKKVDVMLIIGDKMSANTKRLTELCAKTGTPTYQIQNKKEGEEIFPRLRDKNKIGITAGASTPDWVIKEICDIISVS</sequence>
<comment type="caution">
    <text evidence="5">Lacks conserved residue(s) required for the propagation of feature annotation.</text>
</comment>
<dbReference type="NCBIfam" id="NF002187">
    <property type="entry name" value="PRK01045.1-1"/>
    <property type="match status" value="1"/>
</dbReference>